<evidence type="ECO:0000256" key="2">
    <source>
        <dbReference type="SAM" id="Phobius"/>
    </source>
</evidence>
<keyword evidence="4" id="KW-1185">Reference proteome</keyword>
<name>C0NRX9_AJECG</name>
<dbReference type="Proteomes" id="UP000001631">
    <property type="component" value="Unassembled WGS sequence"/>
</dbReference>
<keyword evidence="2" id="KW-1133">Transmembrane helix</keyword>
<proteinExistence type="predicted"/>
<dbReference type="RefSeq" id="XP_045286126.1">
    <property type="nucleotide sequence ID" value="XM_045432958.1"/>
</dbReference>
<evidence type="ECO:0000313" key="3">
    <source>
        <dbReference type="EMBL" id="EEH05645.1"/>
    </source>
</evidence>
<keyword evidence="2" id="KW-0472">Membrane</keyword>
<dbReference type="AlphaFoldDB" id="C0NRX9"/>
<feature type="transmembrane region" description="Helical" evidence="2">
    <location>
        <begin position="154"/>
        <end position="173"/>
    </location>
</feature>
<evidence type="ECO:0000256" key="1">
    <source>
        <dbReference type="SAM" id="MobiDB-lite"/>
    </source>
</evidence>
<dbReference type="EMBL" id="GG663370">
    <property type="protein sequence ID" value="EEH05645.1"/>
    <property type="molecule type" value="Genomic_DNA"/>
</dbReference>
<evidence type="ECO:0000313" key="4">
    <source>
        <dbReference type="Proteomes" id="UP000001631"/>
    </source>
</evidence>
<protein>
    <submittedName>
        <fullName evidence="3">Uncharacterized protein</fullName>
    </submittedName>
</protein>
<feature type="region of interest" description="Disordered" evidence="1">
    <location>
        <begin position="1"/>
        <end position="23"/>
    </location>
</feature>
<gene>
    <name evidence="3" type="ORF">HCBG_05909</name>
</gene>
<sequence length="174" mass="20104">MADEDVLDTEQGLYPRTTRQRHTDEQECAEMKLSLRLVFIPDEVIGSDNSSQTWTPWAATHLIHPKTPTRTGKMRMTEPNPTPHLALVLVNQQRWPTQKQLYVQIGRHVVGRLDEALGMDLAWRRRWAGRNVKNAIERDMCGMSLLFMSPAESYLLYQCIVTSVWLLSFLLLVK</sequence>
<dbReference type="HOGENOM" id="CLU_1539575_0_0_1"/>
<keyword evidence="2" id="KW-0812">Transmembrane</keyword>
<accession>C0NRX9</accession>
<dbReference type="GeneID" id="69038925"/>
<reference evidence="3" key="1">
    <citation type="submission" date="2009-02" db="EMBL/GenBank/DDBJ databases">
        <title>The Genome Sequence of Ajellomyces capsulatus strain G186AR.</title>
        <authorList>
            <consortium name="The Broad Institute Genome Sequencing Platform"/>
            <person name="Champion M."/>
            <person name="Cuomo C."/>
            <person name="Ma L.-J."/>
            <person name="Henn M.R."/>
            <person name="Sil A."/>
            <person name="Goldman B."/>
            <person name="Young S.K."/>
            <person name="Kodira C.D."/>
            <person name="Zeng Q."/>
            <person name="Koehrsen M."/>
            <person name="Alvarado L."/>
            <person name="Berlin A."/>
            <person name="Borenstein D."/>
            <person name="Chen Z."/>
            <person name="Engels R."/>
            <person name="Freedman E."/>
            <person name="Gellesch M."/>
            <person name="Goldberg J."/>
            <person name="Griggs A."/>
            <person name="Gujja S."/>
            <person name="Heiman D."/>
            <person name="Hepburn T."/>
            <person name="Howarth C."/>
            <person name="Jen D."/>
            <person name="Larson L."/>
            <person name="Lewis B."/>
            <person name="Mehta T."/>
            <person name="Park D."/>
            <person name="Pearson M."/>
            <person name="Roberts A."/>
            <person name="Saif S."/>
            <person name="Shea T."/>
            <person name="Shenoy N."/>
            <person name="Sisk P."/>
            <person name="Stolte C."/>
            <person name="Sykes S."/>
            <person name="Walk T."/>
            <person name="White J."/>
            <person name="Yandava C."/>
            <person name="Klein B."/>
            <person name="McEwen J.G."/>
            <person name="Puccia R."/>
            <person name="Goldman G.H."/>
            <person name="Felipe M.S."/>
            <person name="Nino-Vega G."/>
            <person name="San-Blas G."/>
            <person name="Taylor J."/>
            <person name="Mendoza L."/>
            <person name="Galagan J."/>
            <person name="Nusbaum C."/>
            <person name="Birren B."/>
        </authorList>
    </citation>
    <scope>NUCLEOTIDE SEQUENCE</scope>
    <source>
        <strain evidence="3">G186AR</strain>
    </source>
</reference>
<organism evidence="3 4">
    <name type="scientific">Ajellomyces capsulatus (strain G186AR / H82 / ATCC MYA-2454 / RMSCC 2432)</name>
    <name type="common">Darling's disease fungus</name>
    <name type="synonym">Histoplasma capsulatum</name>
    <dbReference type="NCBI Taxonomy" id="447093"/>
    <lineage>
        <taxon>Eukaryota</taxon>
        <taxon>Fungi</taxon>
        <taxon>Dikarya</taxon>
        <taxon>Ascomycota</taxon>
        <taxon>Pezizomycotina</taxon>
        <taxon>Eurotiomycetes</taxon>
        <taxon>Eurotiomycetidae</taxon>
        <taxon>Onygenales</taxon>
        <taxon>Ajellomycetaceae</taxon>
        <taxon>Histoplasma</taxon>
    </lineage>
</organism>
<dbReference type="InParanoid" id="C0NRX9"/>